<comment type="caution">
    <text evidence="3">The sequence shown here is derived from an EMBL/GenBank/DDBJ whole genome shotgun (WGS) entry which is preliminary data.</text>
</comment>
<evidence type="ECO:0000313" key="4">
    <source>
        <dbReference type="Proteomes" id="UP001296993"/>
    </source>
</evidence>
<keyword evidence="4" id="KW-1185">Reference proteome</keyword>
<dbReference type="RefSeq" id="WP_209995578.1">
    <property type="nucleotide sequence ID" value="NZ_BAAAJY010000006.1"/>
</dbReference>
<dbReference type="Proteomes" id="UP001296993">
    <property type="component" value="Unassembled WGS sequence"/>
</dbReference>
<evidence type="ECO:0000256" key="1">
    <source>
        <dbReference type="SAM" id="MobiDB-lite"/>
    </source>
</evidence>
<proteinExistence type="predicted"/>
<organism evidence="3 4">
    <name type="scientific">Paeniglutamicibacter kerguelensis</name>
    <dbReference type="NCBI Taxonomy" id="254788"/>
    <lineage>
        <taxon>Bacteria</taxon>
        <taxon>Bacillati</taxon>
        <taxon>Actinomycetota</taxon>
        <taxon>Actinomycetes</taxon>
        <taxon>Micrococcales</taxon>
        <taxon>Micrococcaceae</taxon>
        <taxon>Paeniglutamicibacter</taxon>
    </lineage>
</organism>
<evidence type="ECO:0000313" key="3">
    <source>
        <dbReference type="EMBL" id="MBP2384859.1"/>
    </source>
</evidence>
<accession>A0ABS4X8R9</accession>
<feature type="domain" description="N,N-dimethylformamidase beta subunit-like C-terminal" evidence="2">
    <location>
        <begin position="64"/>
        <end position="452"/>
    </location>
</feature>
<feature type="region of interest" description="Disordered" evidence="1">
    <location>
        <begin position="1"/>
        <end position="22"/>
    </location>
</feature>
<dbReference type="Pfam" id="PF20254">
    <property type="entry name" value="DMFA2_C"/>
    <property type="match status" value="1"/>
</dbReference>
<gene>
    <name evidence="3" type="ORF">JOF47_000370</name>
</gene>
<sequence>MRPIPARPGANKIVCENSKPGTDASEWDIQGAGDDSIQGFATDISVNVGQKVDFKIDTSARAYTIDIYRTGWYQGLGARKIASVSPSATLPQTQPACRNDVATELVDCGNWGVSASWNVPADAVSGIYVAKLHRADRDDTSHITFIVRDDSSHSDILFQTSDPTWHAYNTYGGSDFYQGAANGRAYKLSYNRPFNTRGGIEARDFYFGNEYPLVRFMERNGYDVSYFSGVDSDRRGNLMTNHKVVLSVGHDEYWSGNQWKNFEKARDAGVNLQFLSGNEAYWRTRYEASTTDGTAYRTMVSYKETWANAKIDPSSEWTGTTRDPRFASVSAGAGRPENSLTGTHYMVNNGDLPVTVSSQEGKNRLWRSTPLTSLAAGTTKALAPHTVGYESDEPLDNGFRPAGQIFLSTTTGAFPEYLQDFGNTVGPGNTKHHLSLYKASSGALVFSAGTIQ</sequence>
<name>A0ABS4X8R9_9MICC</name>
<reference evidence="3 4" key="1">
    <citation type="submission" date="2021-03" db="EMBL/GenBank/DDBJ databases">
        <title>Sequencing the genomes of 1000 actinobacteria strains.</title>
        <authorList>
            <person name="Klenk H.-P."/>
        </authorList>
    </citation>
    <scope>NUCLEOTIDE SEQUENCE [LARGE SCALE GENOMIC DNA]</scope>
    <source>
        <strain evidence="3 4">DSM 15797</strain>
    </source>
</reference>
<dbReference type="InterPro" id="IPR046540">
    <property type="entry name" value="DMFA2_C"/>
</dbReference>
<protein>
    <recommendedName>
        <fullName evidence="2">N,N-dimethylformamidase beta subunit-like C-terminal domain-containing protein</fullName>
    </recommendedName>
</protein>
<evidence type="ECO:0000259" key="2">
    <source>
        <dbReference type="Pfam" id="PF20254"/>
    </source>
</evidence>
<dbReference type="EMBL" id="JAGIOF010000001">
    <property type="protein sequence ID" value="MBP2384859.1"/>
    <property type="molecule type" value="Genomic_DNA"/>
</dbReference>